<feature type="transmembrane region" description="Helical" evidence="1">
    <location>
        <begin position="16"/>
        <end position="32"/>
    </location>
</feature>
<proteinExistence type="predicted"/>
<accession>A0AAN6X209</accession>
<reference evidence="2" key="1">
    <citation type="journal article" date="2023" name="Mol. Phylogenet. Evol.">
        <title>Genome-scale phylogeny and comparative genomics of the fungal order Sordariales.</title>
        <authorList>
            <person name="Hensen N."/>
            <person name="Bonometti L."/>
            <person name="Westerberg I."/>
            <person name="Brannstrom I.O."/>
            <person name="Guillou S."/>
            <person name="Cros-Aarteil S."/>
            <person name="Calhoun S."/>
            <person name="Haridas S."/>
            <person name="Kuo A."/>
            <person name="Mondo S."/>
            <person name="Pangilinan J."/>
            <person name="Riley R."/>
            <person name="LaButti K."/>
            <person name="Andreopoulos B."/>
            <person name="Lipzen A."/>
            <person name="Chen C."/>
            <person name="Yan M."/>
            <person name="Daum C."/>
            <person name="Ng V."/>
            <person name="Clum A."/>
            <person name="Steindorff A."/>
            <person name="Ohm R.A."/>
            <person name="Martin F."/>
            <person name="Silar P."/>
            <person name="Natvig D.O."/>
            <person name="Lalanne C."/>
            <person name="Gautier V."/>
            <person name="Ament-Velasquez S.L."/>
            <person name="Kruys A."/>
            <person name="Hutchinson M.I."/>
            <person name="Powell A.J."/>
            <person name="Barry K."/>
            <person name="Miller A.N."/>
            <person name="Grigoriev I.V."/>
            <person name="Debuchy R."/>
            <person name="Gladieux P."/>
            <person name="Hiltunen Thoren M."/>
            <person name="Johannesson H."/>
        </authorList>
    </citation>
    <scope>NUCLEOTIDE SEQUENCE</scope>
    <source>
        <strain evidence="2">PSN309</strain>
    </source>
</reference>
<keyword evidence="1" id="KW-0812">Transmembrane</keyword>
<keyword evidence="1" id="KW-0472">Membrane</keyword>
<dbReference type="EMBL" id="MU864357">
    <property type="protein sequence ID" value="KAK4191878.1"/>
    <property type="molecule type" value="Genomic_DNA"/>
</dbReference>
<dbReference type="AlphaFoldDB" id="A0AAN6X209"/>
<organism evidence="2 3">
    <name type="scientific">Podospora australis</name>
    <dbReference type="NCBI Taxonomy" id="1536484"/>
    <lineage>
        <taxon>Eukaryota</taxon>
        <taxon>Fungi</taxon>
        <taxon>Dikarya</taxon>
        <taxon>Ascomycota</taxon>
        <taxon>Pezizomycotina</taxon>
        <taxon>Sordariomycetes</taxon>
        <taxon>Sordariomycetidae</taxon>
        <taxon>Sordariales</taxon>
        <taxon>Podosporaceae</taxon>
        <taxon>Podospora</taxon>
    </lineage>
</organism>
<reference evidence="2" key="2">
    <citation type="submission" date="2023-05" db="EMBL/GenBank/DDBJ databases">
        <authorList>
            <consortium name="Lawrence Berkeley National Laboratory"/>
            <person name="Steindorff A."/>
            <person name="Hensen N."/>
            <person name="Bonometti L."/>
            <person name="Westerberg I."/>
            <person name="Brannstrom I.O."/>
            <person name="Guillou S."/>
            <person name="Cros-Aarteil S."/>
            <person name="Calhoun S."/>
            <person name="Haridas S."/>
            <person name="Kuo A."/>
            <person name="Mondo S."/>
            <person name="Pangilinan J."/>
            <person name="Riley R."/>
            <person name="Labutti K."/>
            <person name="Andreopoulos B."/>
            <person name="Lipzen A."/>
            <person name="Chen C."/>
            <person name="Yanf M."/>
            <person name="Daum C."/>
            <person name="Ng V."/>
            <person name="Clum A."/>
            <person name="Ohm R."/>
            <person name="Martin F."/>
            <person name="Silar P."/>
            <person name="Natvig D."/>
            <person name="Lalanne C."/>
            <person name="Gautier V."/>
            <person name="Ament-Velasquez S.L."/>
            <person name="Kruys A."/>
            <person name="Hutchinson M.I."/>
            <person name="Powell A.J."/>
            <person name="Barry K."/>
            <person name="Miller A.N."/>
            <person name="Grigoriev I.V."/>
            <person name="Debuchy R."/>
            <person name="Gladieux P."/>
            <person name="Thoren M.H."/>
            <person name="Johannesson H."/>
        </authorList>
    </citation>
    <scope>NUCLEOTIDE SEQUENCE</scope>
    <source>
        <strain evidence="2">PSN309</strain>
    </source>
</reference>
<comment type="caution">
    <text evidence="2">The sequence shown here is derived from an EMBL/GenBank/DDBJ whole genome shotgun (WGS) entry which is preliminary data.</text>
</comment>
<evidence type="ECO:0000313" key="3">
    <source>
        <dbReference type="Proteomes" id="UP001302126"/>
    </source>
</evidence>
<keyword evidence="1" id="KW-1133">Transmembrane helix</keyword>
<dbReference type="Proteomes" id="UP001302126">
    <property type="component" value="Unassembled WGS sequence"/>
</dbReference>
<gene>
    <name evidence="2" type="ORF">QBC35DRAFT_280196</name>
</gene>
<evidence type="ECO:0000256" key="1">
    <source>
        <dbReference type="SAM" id="Phobius"/>
    </source>
</evidence>
<keyword evidence="3" id="KW-1185">Reference proteome</keyword>
<evidence type="ECO:0000313" key="2">
    <source>
        <dbReference type="EMBL" id="KAK4191878.1"/>
    </source>
</evidence>
<sequence>MAGTRSMSRGRSQRGFTWYIIRFLFLVILSLSRKQHITVIGSGRFGLGFLIDDFCLFFRDTEVFLHVSFTLVGNSLLRKEGNTHIGKQEEERLGNIEGRKERKEGCLAKRKTKQTLEMQIFYLSPSPSLSCYLRSGGRKDLFHTHQGSSLKRLNEMDGWMRVFWVPERRIDEQEEEEIR</sequence>
<protein>
    <submittedName>
        <fullName evidence="2">Uncharacterized protein</fullName>
    </submittedName>
</protein>
<name>A0AAN6X209_9PEZI</name>